<dbReference type="InterPro" id="IPR043519">
    <property type="entry name" value="NT_sf"/>
</dbReference>
<dbReference type="Pfam" id="PF18765">
    <property type="entry name" value="Polbeta"/>
    <property type="match status" value="1"/>
</dbReference>
<dbReference type="EMBL" id="BAAFGK010000001">
    <property type="protein sequence ID" value="GAB0056040.1"/>
    <property type="molecule type" value="Genomic_DNA"/>
</dbReference>
<dbReference type="PANTHER" id="PTHR33933">
    <property type="entry name" value="NUCLEOTIDYLTRANSFERASE"/>
    <property type="match status" value="1"/>
</dbReference>
<reference evidence="2 3" key="1">
    <citation type="submission" date="2024-05" db="EMBL/GenBank/DDBJ databases">
        <authorList>
            <consortium name="Candidatus Magnetaquicoccaceae bacterium FCR-1 genome sequencing consortium"/>
            <person name="Shimoshige H."/>
            <person name="Shimamura S."/>
            <person name="Taoka A."/>
            <person name="Kobayashi H."/>
            <person name="Maekawa T."/>
        </authorList>
    </citation>
    <scope>NUCLEOTIDE SEQUENCE [LARGE SCALE GENOMIC DNA]</scope>
    <source>
        <strain evidence="2 3">FCR-1</strain>
    </source>
</reference>
<reference evidence="2 3" key="2">
    <citation type="submission" date="2024-09" db="EMBL/GenBank/DDBJ databases">
        <title>Draft genome sequence of Candidatus Magnetaquicoccaceae bacterium FCR-1.</title>
        <authorList>
            <person name="Shimoshige H."/>
            <person name="Shimamura S."/>
            <person name="Taoka A."/>
            <person name="Kobayashi H."/>
            <person name="Maekawa T."/>
        </authorList>
    </citation>
    <scope>NUCLEOTIDE SEQUENCE [LARGE SCALE GENOMIC DNA]</scope>
    <source>
        <strain evidence="2 3">FCR-1</strain>
    </source>
</reference>
<dbReference type="InterPro" id="IPR041633">
    <property type="entry name" value="Polbeta"/>
</dbReference>
<protein>
    <recommendedName>
        <fullName evidence="1">Polymerase beta nucleotidyltransferase domain-containing protein</fullName>
    </recommendedName>
</protein>
<dbReference type="InterPro" id="IPR052548">
    <property type="entry name" value="Type_VII_TA_antitoxin"/>
</dbReference>
<dbReference type="PANTHER" id="PTHR33933:SF3">
    <property type="entry name" value="PROTEIN ADENYLYLTRANSFERASE MJ0604-RELATED"/>
    <property type="match status" value="1"/>
</dbReference>
<accession>A0ABQ0C577</accession>
<name>A0ABQ0C577_9PROT</name>
<sequence>MSITDADLAAMSASIVETVHPERIVLFGSHARGDTNDDSDIDLLVVVEDGFQERSRWKELQKIRRKLASFPLPKDILLYSREEVARWQHSANHIITHAIQEGRLLYERP</sequence>
<keyword evidence="3" id="KW-1185">Reference proteome</keyword>
<comment type="caution">
    <text evidence="2">The sequence shown here is derived from an EMBL/GenBank/DDBJ whole genome shotgun (WGS) entry which is preliminary data.</text>
</comment>
<evidence type="ECO:0000313" key="2">
    <source>
        <dbReference type="EMBL" id="GAB0056040.1"/>
    </source>
</evidence>
<evidence type="ECO:0000259" key="1">
    <source>
        <dbReference type="Pfam" id="PF18765"/>
    </source>
</evidence>
<dbReference type="CDD" id="cd05403">
    <property type="entry name" value="NT_KNTase_like"/>
    <property type="match status" value="1"/>
</dbReference>
<dbReference type="Gene3D" id="3.30.460.10">
    <property type="entry name" value="Beta Polymerase, domain 2"/>
    <property type="match status" value="1"/>
</dbReference>
<proteinExistence type="predicted"/>
<gene>
    <name evidence="2" type="ORF">SIID45300_00339</name>
</gene>
<dbReference type="SUPFAM" id="SSF81301">
    <property type="entry name" value="Nucleotidyltransferase"/>
    <property type="match status" value="1"/>
</dbReference>
<evidence type="ECO:0000313" key="3">
    <source>
        <dbReference type="Proteomes" id="UP001628193"/>
    </source>
</evidence>
<dbReference type="RefSeq" id="WP_420903750.1">
    <property type="nucleotide sequence ID" value="NZ_BAAFGK010000001.1"/>
</dbReference>
<organism evidence="2 3">
    <name type="scientific">Candidatus Magnetaquiglobus chichijimensis</name>
    <dbReference type="NCBI Taxonomy" id="3141448"/>
    <lineage>
        <taxon>Bacteria</taxon>
        <taxon>Pseudomonadati</taxon>
        <taxon>Pseudomonadota</taxon>
        <taxon>Magnetococcia</taxon>
        <taxon>Magnetococcales</taxon>
        <taxon>Candidatus Magnetaquicoccaceae</taxon>
        <taxon>Candidatus Magnetaquiglobus</taxon>
    </lineage>
</organism>
<dbReference type="Proteomes" id="UP001628193">
    <property type="component" value="Unassembled WGS sequence"/>
</dbReference>
<feature type="domain" description="Polymerase beta nucleotidyltransferase" evidence="1">
    <location>
        <begin position="20"/>
        <end position="108"/>
    </location>
</feature>